<protein>
    <submittedName>
        <fullName evidence="1">Uncharacterized protein</fullName>
    </submittedName>
</protein>
<reference evidence="2" key="1">
    <citation type="submission" date="2020-09" db="EMBL/GenBank/DDBJ databases">
        <title>Complete genome sequencing of Faecalibacillus intestinalis strain 14EGH31.</title>
        <authorList>
            <person name="Sakamoto M."/>
            <person name="Murakami T."/>
            <person name="Mori H."/>
        </authorList>
    </citation>
    <scope>NUCLEOTIDE SEQUENCE [LARGE SCALE GENOMIC DNA]</scope>
    <source>
        <strain evidence="2">14EGH31</strain>
    </source>
</reference>
<proteinExistence type="predicted"/>
<sequence>MSAYIKYPEEIQKCIDIYDPYGSQIANGELDKLPQEVIDAYNKAKKWFWEQKQ</sequence>
<dbReference type="KEGG" id="fit:Fi14EGH31_13650"/>
<dbReference type="EMBL" id="AP024085">
    <property type="protein sequence ID" value="BCL57653.1"/>
    <property type="molecule type" value="Genomic_DNA"/>
</dbReference>
<name>A0A7I8E0R3_9FIRM</name>
<dbReference type="GeneID" id="70579804"/>
<evidence type="ECO:0000313" key="2">
    <source>
        <dbReference type="Proteomes" id="UP000593842"/>
    </source>
</evidence>
<dbReference type="AlphaFoldDB" id="A0A7I8E0R3"/>
<organism evidence="1 2">
    <name type="scientific">Faecalibacillus intestinalis</name>
    <dbReference type="NCBI Taxonomy" id="1982626"/>
    <lineage>
        <taxon>Bacteria</taxon>
        <taxon>Bacillati</taxon>
        <taxon>Bacillota</taxon>
        <taxon>Erysipelotrichia</taxon>
        <taxon>Erysipelotrichales</taxon>
        <taxon>Coprobacillaceae</taxon>
        <taxon>Faecalibacillus</taxon>
    </lineage>
</organism>
<accession>A0A7I8E0R3</accession>
<dbReference type="RefSeq" id="WP_158548230.1">
    <property type="nucleotide sequence ID" value="NZ_AP024085.1"/>
</dbReference>
<gene>
    <name evidence="1" type="ORF">Fi14EGH31_13650</name>
</gene>
<dbReference type="Proteomes" id="UP000593842">
    <property type="component" value="Chromosome"/>
</dbReference>
<evidence type="ECO:0000313" key="1">
    <source>
        <dbReference type="EMBL" id="BCL57653.1"/>
    </source>
</evidence>